<evidence type="ECO:0000256" key="3">
    <source>
        <dbReference type="ARBA" id="ARBA00023315"/>
    </source>
</evidence>
<protein>
    <recommendedName>
        <fullName evidence="8">3-oxoacyl-ACP synthase</fullName>
    </recommendedName>
</protein>
<dbReference type="Gene3D" id="3.40.47.10">
    <property type="match status" value="2"/>
</dbReference>
<evidence type="ECO:0000256" key="2">
    <source>
        <dbReference type="ARBA" id="ARBA00022679"/>
    </source>
</evidence>
<dbReference type="CDD" id="cd00827">
    <property type="entry name" value="init_cond_enzymes"/>
    <property type="match status" value="1"/>
</dbReference>
<dbReference type="SUPFAM" id="SSF53901">
    <property type="entry name" value="Thiolase-like"/>
    <property type="match status" value="1"/>
</dbReference>
<keyword evidence="1" id="KW-0963">Cytoplasm</keyword>
<dbReference type="RefSeq" id="WP_190854131.1">
    <property type="nucleotide sequence ID" value="NZ_AP023440.1"/>
</dbReference>
<dbReference type="PANTHER" id="PTHR34069:SF2">
    <property type="entry name" value="BETA-KETOACYL-[ACYL-CARRIER-PROTEIN] SYNTHASE III"/>
    <property type="match status" value="1"/>
</dbReference>
<dbReference type="InterPro" id="IPR013751">
    <property type="entry name" value="ACP_syn_III_N"/>
</dbReference>
<feature type="domain" description="Beta-ketoacyl-[acyl-carrier-protein] synthase III N-terminal" evidence="5">
    <location>
        <begin position="108"/>
        <end position="172"/>
    </location>
</feature>
<dbReference type="InterPro" id="IPR013747">
    <property type="entry name" value="ACP_syn_III_C"/>
</dbReference>
<dbReference type="InterPro" id="IPR016039">
    <property type="entry name" value="Thiolase-like"/>
</dbReference>
<evidence type="ECO:0000259" key="4">
    <source>
        <dbReference type="Pfam" id="PF08541"/>
    </source>
</evidence>
<accession>A0A7G1PEI7</accession>
<evidence type="ECO:0000259" key="5">
    <source>
        <dbReference type="Pfam" id="PF08545"/>
    </source>
</evidence>
<organism evidence="6 7">
    <name type="scientific">Streptomyces aurantiacus</name>
    <dbReference type="NCBI Taxonomy" id="47760"/>
    <lineage>
        <taxon>Bacteria</taxon>
        <taxon>Bacillati</taxon>
        <taxon>Actinomycetota</taxon>
        <taxon>Actinomycetes</taxon>
        <taxon>Kitasatosporales</taxon>
        <taxon>Streptomycetaceae</taxon>
        <taxon>Streptomyces</taxon>
        <taxon>Streptomyces aurantiacus group</taxon>
    </lineage>
</organism>
<dbReference type="KEGG" id="sgm:GCM10017557_73730"/>
<gene>
    <name evidence="6" type="ORF">GCM10017557_73730</name>
</gene>
<keyword evidence="7" id="KW-1185">Reference proteome</keyword>
<keyword evidence="3" id="KW-0012">Acyltransferase</keyword>
<dbReference type="Proteomes" id="UP000516444">
    <property type="component" value="Chromosome"/>
</dbReference>
<feature type="domain" description="Beta-ketoacyl-[acyl-carrier-protein] synthase III C-terminal" evidence="4">
    <location>
        <begin position="245"/>
        <end position="333"/>
    </location>
</feature>
<dbReference type="GO" id="GO:0006633">
    <property type="term" value="P:fatty acid biosynthetic process"/>
    <property type="evidence" value="ECO:0007669"/>
    <property type="project" value="InterPro"/>
</dbReference>
<dbReference type="Pfam" id="PF08545">
    <property type="entry name" value="ACP_syn_III"/>
    <property type="match status" value="1"/>
</dbReference>
<dbReference type="EMBL" id="AP023440">
    <property type="protein sequence ID" value="BCL32514.1"/>
    <property type="molecule type" value="Genomic_DNA"/>
</dbReference>
<dbReference type="AlphaFoldDB" id="A0A7G1PEI7"/>
<dbReference type="GO" id="GO:0044550">
    <property type="term" value="P:secondary metabolite biosynthetic process"/>
    <property type="evidence" value="ECO:0007669"/>
    <property type="project" value="TreeGrafter"/>
</dbReference>
<dbReference type="Pfam" id="PF08541">
    <property type="entry name" value="ACP_syn_III_C"/>
    <property type="match status" value="1"/>
</dbReference>
<evidence type="ECO:0000313" key="6">
    <source>
        <dbReference type="EMBL" id="BCL32514.1"/>
    </source>
</evidence>
<sequence>MQGQDLYVRSLGVHLPEPVSTRQAVAEGRLDVEDVADGQLTGVRVAGDVPAPELAVRAARQLFERSGVDPSVVDLILYASVWHQGPDGWGPQSYVQRHLGGEALAVELRHGCTGVFSALQLASGFLRGNPLSSDALLVGAENFGTPLIDRWRATGGGMLVGDGASALLLGKEPGFAKLLWVDCIAVPELEGMHRGGEPMFPPGATIGRRLDFSLRNQHFLKHEGEQMRPLLMKAHQDLYDRWTAATGLGVEDVTYLSYMNTSRTTIEKRLLPLLGLPAERTTWEVGRDIGHLGVSDQLVALDRLLLDGKLGPGDHYLMYGLGPGMTVAGAMFEITDVPSWTRR</sequence>
<keyword evidence="2" id="KW-0808">Transferase</keyword>
<evidence type="ECO:0008006" key="8">
    <source>
        <dbReference type="Google" id="ProtNLM"/>
    </source>
</evidence>
<name>A0A7G1PEI7_9ACTN</name>
<reference evidence="6 7" key="1">
    <citation type="journal article" date="2014" name="Int. J. Syst. Evol. Microbiol.">
        <title>Complete genome sequence of Corynebacterium casei LMG S-19264T (=DSM 44701T), isolated from a smear-ripened cheese.</title>
        <authorList>
            <consortium name="US DOE Joint Genome Institute (JGI-PGF)"/>
            <person name="Walter F."/>
            <person name="Albersmeier A."/>
            <person name="Kalinowski J."/>
            <person name="Ruckert C."/>
        </authorList>
    </citation>
    <scope>NUCLEOTIDE SEQUENCE [LARGE SCALE GENOMIC DNA]</scope>
    <source>
        <strain evidence="6 7">JCM 4677</strain>
    </source>
</reference>
<proteinExistence type="predicted"/>
<dbReference type="PANTHER" id="PTHR34069">
    <property type="entry name" value="3-OXOACYL-[ACYL-CARRIER-PROTEIN] SYNTHASE 3"/>
    <property type="match status" value="1"/>
</dbReference>
<dbReference type="GO" id="GO:0004315">
    <property type="term" value="F:3-oxoacyl-[acyl-carrier-protein] synthase activity"/>
    <property type="evidence" value="ECO:0007669"/>
    <property type="project" value="InterPro"/>
</dbReference>
<evidence type="ECO:0000313" key="7">
    <source>
        <dbReference type="Proteomes" id="UP000516444"/>
    </source>
</evidence>
<evidence type="ECO:0000256" key="1">
    <source>
        <dbReference type="ARBA" id="ARBA00022490"/>
    </source>
</evidence>